<reference evidence="3 4" key="1">
    <citation type="journal article" date="2019" name="J. Hered.">
        <title>An Improved Genome Assembly for Drosophila navojoa, the Basal Species in the mojavensis Cluster.</title>
        <authorList>
            <person name="Vanderlinde T."/>
            <person name="Dupim E.G."/>
            <person name="Nazario-Yepiz N.O."/>
            <person name="Carvalho A.B."/>
        </authorList>
    </citation>
    <scope>NUCLEOTIDE SEQUENCE [LARGE SCALE GENOMIC DNA]</scope>
    <source>
        <strain evidence="3">Navoj_Jal97</strain>
        <tissue evidence="3">Whole organism</tissue>
    </source>
</reference>
<feature type="domain" description="MADF" evidence="2">
    <location>
        <begin position="320"/>
        <end position="406"/>
    </location>
</feature>
<dbReference type="PANTHER" id="PTHR12243:SF67">
    <property type="entry name" value="COREPRESSOR OF PANGOLIN, ISOFORM A-RELATED"/>
    <property type="match status" value="1"/>
</dbReference>
<dbReference type="AlphaFoldDB" id="A0A484AVF3"/>
<keyword evidence="4" id="KW-1185">Reference proteome</keyword>
<dbReference type="GO" id="GO:0005667">
    <property type="term" value="C:transcription regulator complex"/>
    <property type="evidence" value="ECO:0007669"/>
    <property type="project" value="TreeGrafter"/>
</dbReference>
<dbReference type="InterPro" id="IPR039353">
    <property type="entry name" value="TF_Adf1"/>
</dbReference>
<dbReference type="GO" id="GO:0006357">
    <property type="term" value="P:regulation of transcription by RNA polymerase II"/>
    <property type="evidence" value="ECO:0007669"/>
    <property type="project" value="TreeGrafter"/>
</dbReference>
<dbReference type="STRING" id="7232.A0A484AVF3"/>
<comment type="caution">
    <text evidence="3">The sequence shown here is derived from an EMBL/GenBank/DDBJ whole genome shotgun (WGS) entry which is preliminary data.</text>
</comment>
<evidence type="ECO:0000313" key="4">
    <source>
        <dbReference type="Proteomes" id="UP000295192"/>
    </source>
</evidence>
<organism evidence="3 4">
    <name type="scientific">Drosophila navojoa</name>
    <name type="common">Fruit fly</name>
    <dbReference type="NCBI Taxonomy" id="7232"/>
    <lineage>
        <taxon>Eukaryota</taxon>
        <taxon>Metazoa</taxon>
        <taxon>Ecdysozoa</taxon>
        <taxon>Arthropoda</taxon>
        <taxon>Hexapoda</taxon>
        <taxon>Insecta</taxon>
        <taxon>Pterygota</taxon>
        <taxon>Neoptera</taxon>
        <taxon>Endopterygota</taxon>
        <taxon>Diptera</taxon>
        <taxon>Brachycera</taxon>
        <taxon>Muscomorpha</taxon>
        <taxon>Ephydroidea</taxon>
        <taxon>Drosophilidae</taxon>
        <taxon>Drosophila</taxon>
    </lineage>
</organism>
<protein>
    <recommendedName>
        <fullName evidence="2">MADF domain-containing protein</fullName>
    </recommendedName>
</protein>
<dbReference type="OrthoDB" id="8062432at2759"/>
<evidence type="ECO:0000259" key="2">
    <source>
        <dbReference type="PROSITE" id="PS51029"/>
    </source>
</evidence>
<feature type="domain" description="MADF" evidence="2">
    <location>
        <begin position="201"/>
        <end position="288"/>
    </location>
</feature>
<proteinExistence type="predicted"/>
<dbReference type="GO" id="GO:0005634">
    <property type="term" value="C:nucleus"/>
    <property type="evidence" value="ECO:0007669"/>
    <property type="project" value="TreeGrafter"/>
</dbReference>
<name>A0A484AVF3_DRONA</name>
<evidence type="ECO:0000256" key="1">
    <source>
        <dbReference type="SAM" id="MobiDB-lite"/>
    </source>
</evidence>
<feature type="domain" description="MADF" evidence="2">
    <location>
        <begin position="54"/>
        <end position="149"/>
    </location>
</feature>
<dbReference type="Pfam" id="PF10545">
    <property type="entry name" value="MADF_DNA_bdg"/>
    <property type="match status" value="2"/>
</dbReference>
<dbReference type="InterPro" id="IPR006578">
    <property type="entry name" value="MADF-dom"/>
</dbReference>
<sequence>MISDDDEDKYRDLDQETMEFVVSPAAASPPSNSVENCSSQTLANNLETYLTERRLIRLVRKKSALYNRHHRRFRDDVFKEKLWQDIARKMSVEINKCISTWAELRYKYQCHVRRLRSYRRQVQRCRSRARARPIMLHEEELIFLYTHVAQFPLQSGRRDSRPPLDVSGGDDDVTIVNIQPTIIDVDAEYSDHYKISPDQQRLIDAVRAYPQLYDTDHDHYENYHHRGLIWSAISNELREKATKLMKIWLHLHTRYEWELLHSNNNNNSNSSDSSQLLTQLNFLEPHIRQTPNTVCKLSLYLKDGWFDSIDHFRTIVNLINVLKTVPELPQLLDNNVNMAAQETTSYKELWSRVAAELKCSSERCEVTWLGLRNFYLELAEMRKIGYQLEDKWFFENIIDCLYKLLASRSVRQNKPSPPLGSAPDNIPGTAQDRGTETTPAVAPLVTPLPLAIVYPPAARKPNITISAIPKNSSSSNKSTNTIFSAICSTNSTISTTSTTRTTTTMSTAGNNSINANSSSGAIGTTGYTLPYISAAITVIPRPPPTGAPTAAPSTAASATAAPPVVTVTKSKCMNMPSNPLALPIVATVQLATRPSVSNAPSGPSARLIPSRSGLQVTVRPKSSLPLSPSVIGSTSTNNPTASTIGSTTIIRAVPAVLATPTSLAALTAPATLAVPATPTRLQLFELRVLFQRL</sequence>
<feature type="region of interest" description="Disordered" evidence="1">
    <location>
        <begin position="413"/>
        <end position="440"/>
    </location>
</feature>
<dbReference type="EMBL" id="LSRL02000536">
    <property type="protein sequence ID" value="TDG40579.1"/>
    <property type="molecule type" value="Genomic_DNA"/>
</dbReference>
<dbReference type="PROSITE" id="PS51029">
    <property type="entry name" value="MADF"/>
    <property type="match status" value="3"/>
</dbReference>
<accession>A0A484AVF3</accession>
<dbReference type="Proteomes" id="UP000295192">
    <property type="component" value="Unassembled WGS sequence"/>
</dbReference>
<evidence type="ECO:0000313" key="3">
    <source>
        <dbReference type="EMBL" id="TDG40579.1"/>
    </source>
</evidence>
<dbReference type="PANTHER" id="PTHR12243">
    <property type="entry name" value="MADF DOMAIN TRANSCRIPTION FACTOR"/>
    <property type="match status" value="1"/>
</dbReference>
<gene>
    <name evidence="3" type="ORF">AWZ03_012999</name>
</gene>
<dbReference type="SMART" id="SM00595">
    <property type="entry name" value="MADF"/>
    <property type="match status" value="2"/>
</dbReference>